<dbReference type="InterPro" id="IPR004437">
    <property type="entry name" value="ParB/RepB/Spo0J"/>
</dbReference>
<evidence type="ECO:0000256" key="2">
    <source>
        <dbReference type="ARBA" id="ARBA00022829"/>
    </source>
</evidence>
<dbReference type="GO" id="GO:0007059">
    <property type="term" value="P:chromosome segregation"/>
    <property type="evidence" value="ECO:0007669"/>
    <property type="project" value="UniProtKB-KW"/>
</dbReference>
<dbReference type="InterPro" id="IPR003115">
    <property type="entry name" value="ParB_N"/>
</dbReference>
<dbReference type="InterPro" id="IPR050336">
    <property type="entry name" value="Chromosome_partition/occlusion"/>
</dbReference>
<evidence type="ECO:0000256" key="4">
    <source>
        <dbReference type="SAM" id="MobiDB-lite"/>
    </source>
</evidence>
<evidence type="ECO:0000256" key="3">
    <source>
        <dbReference type="ARBA" id="ARBA00023125"/>
    </source>
</evidence>
<keyword evidence="2" id="KW-0159">Chromosome partition</keyword>
<dbReference type="Pfam" id="PF02195">
    <property type="entry name" value="ParB_N"/>
    <property type="match status" value="1"/>
</dbReference>
<dbReference type="FunFam" id="1.10.10.2830:FF:000001">
    <property type="entry name" value="Chromosome partitioning protein ParB"/>
    <property type="match status" value="1"/>
</dbReference>
<dbReference type="SUPFAM" id="SSF109709">
    <property type="entry name" value="KorB DNA-binding domain-like"/>
    <property type="match status" value="1"/>
</dbReference>
<dbReference type="GO" id="GO:0045881">
    <property type="term" value="P:positive regulation of sporulation resulting in formation of a cellular spore"/>
    <property type="evidence" value="ECO:0007669"/>
    <property type="project" value="TreeGrafter"/>
</dbReference>
<dbReference type="InterPro" id="IPR057240">
    <property type="entry name" value="ParB_dimer_C"/>
</dbReference>
<sequence>MSSFYSDSIFWVELDKIKPNPFQPRREFDEARLQELADSVRQYGILQPLTVTRKEVPKEDGGLAVEYELVAGERRLRAARIAGLAQVPVLIRSTEDSDRTKLELAIIENLQREDLNPMDRARAFDRLINEFNFKHSEVAKKIGMSRVYVSNTMRLLMMPEEIQKAVEIGQLSEGHTRPILMLNDRPEQQTVLFKEILYKHLTVREAEAIARRIAFEKVRKHEYMLDPEIMALEQKFTESLGTRVQIERKVHGGKIVIDYFSADDLQSILDLLQTNKVRRPDELLNKHIEERQAAETASTASTAPADDRSIEEKKSDEEDLYSIKNFSI</sequence>
<dbReference type="STRING" id="1798508.A3A35_01650"/>
<dbReference type="SMART" id="SM00470">
    <property type="entry name" value="ParB"/>
    <property type="match status" value="1"/>
</dbReference>
<feature type="compositionally biased region" description="Low complexity" evidence="4">
    <location>
        <begin position="294"/>
        <end position="304"/>
    </location>
</feature>
<protein>
    <recommendedName>
        <fullName evidence="5">ParB-like N-terminal domain-containing protein</fullName>
    </recommendedName>
</protein>
<dbReference type="Pfam" id="PF23552">
    <property type="entry name" value="ParB_C"/>
    <property type="match status" value="1"/>
</dbReference>
<dbReference type="GO" id="GO:0003677">
    <property type="term" value="F:DNA binding"/>
    <property type="evidence" value="ECO:0007669"/>
    <property type="project" value="UniProtKB-KW"/>
</dbReference>
<dbReference type="GO" id="GO:0005694">
    <property type="term" value="C:chromosome"/>
    <property type="evidence" value="ECO:0007669"/>
    <property type="project" value="TreeGrafter"/>
</dbReference>
<dbReference type="NCBIfam" id="TIGR00180">
    <property type="entry name" value="parB_part"/>
    <property type="match status" value="1"/>
</dbReference>
<dbReference type="Gene3D" id="1.10.10.2830">
    <property type="match status" value="1"/>
</dbReference>
<dbReference type="CDD" id="cd16393">
    <property type="entry name" value="SPO0J_N"/>
    <property type="match status" value="1"/>
</dbReference>
<accession>A0A1F6EDA3</accession>
<dbReference type="Proteomes" id="UP000179115">
    <property type="component" value="Unassembled WGS sequence"/>
</dbReference>
<feature type="domain" description="ParB-like N-terminal" evidence="5">
    <location>
        <begin position="10"/>
        <end position="110"/>
    </location>
</feature>
<reference evidence="6 7" key="1">
    <citation type="journal article" date="2016" name="Nat. Commun.">
        <title>Thousands of microbial genomes shed light on interconnected biogeochemical processes in an aquifer system.</title>
        <authorList>
            <person name="Anantharaman K."/>
            <person name="Brown C.T."/>
            <person name="Hug L.A."/>
            <person name="Sharon I."/>
            <person name="Castelle C.J."/>
            <person name="Probst A.J."/>
            <person name="Thomas B.C."/>
            <person name="Singh A."/>
            <person name="Wilkins M.J."/>
            <person name="Karaoz U."/>
            <person name="Brodie E.L."/>
            <person name="Williams K.H."/>
            <person name="Hubbard S.S."/>
            <person name="Banfield J.F."/>
        </authorList>
    </citation>
    <scope>NUCLEOTIDE SEQUENCE [LARGE SCALE GENOMIC DNA]</scope>
</reference>
<dbReference type="EMBL" id="MFLV01000012">
    <property type="protein sequence ID" value="OGG71590.1"/>
    <property type="molecule type" value="Genomic_DNA"/>
</dbReference>
<name>A0A1F6EDA3_9BACT</name>
<dbReference type="PANTHER" id="PTHR33375">
    <property type="entry name" value="CHROMOSOME-PARTITIONING PROTEIN PARB-RELATED"/>
    <property type="match status" value="1"/>
</dbReference>
<evidence type="ECO:0000313" key="6">
    <source>
        <dbReference type="EMBL" id="OGG71590.1"/>
    </source>
</evidence>
<keyword evidence="3" id="KW-0238">DNA-binding</keyword>
<proteinExistence type="inferred from homology"/>
<dbReference type="Gene3D" id="3.90.1530.30">
    <property type="match status" value="1"/>
</dbReference>
<dbReference type="InterPro" id="IPR041468">
    <property type="entry name" value="HTH_ParB/Spo0J"/>
</dbReference>
<dbReference type="FunFam" id="3.90.1530.30:FF:000001">
    <property type="entry name" value="Chromosome partitioning protein ParB"/>
    <property type="match status" value="1"/>
</dbReference>
<dbReference type="InterPro" id="IPR036086">
    <property type="entry name" value="ParB/Sulfiredoxin_sf"/>
</dbReference>
<comment type="similarity">
    <text evidence="1">Belongs to the ParB family.</text>
</comment>
<feature type="compositionally biased region" description="Basic and acidic residues" evidence="4">
    <location>
        <begin position="305"/>
        <end position="316"/>
    </location>
</feature>
<feature type="region of interest" description="Disordered" evidence="4">
    <location>
        <begin position="290"/>
        <end position="328"/>
    </location>
</feature>
<dbReference type="PANTHER" id="PTHR33375:SF1">
    <property type="entry name" value="CHROMOSOME-PARTITIONING PROTEIN PARB-RELATED"/>
    <property type="match status" value="1"/>
</dbReference>
<evidence type="ECO:0000313" key="7">
    <source>
        <dbReference type="Proteomes" id="UP000179115"/>
    </source>
</evidence>
<evidence type="ECO:0000259" key="5">
    <source>
        <dbReference type="SMART" id="SM00470"/>
    </source>
</evidence>
<gene>
    <name evidence="6" type="ORF">A3A35_01650</name>
</gene>
<dbReference type="Pfam" id="PF17762">
    <property type="entry name" value="HTH_ParB"/>
    <property type="match status" value="1"/>
</dbReference>
<evidence type="ECO:0000256" key="1">
    <source>
        <dbReference type="ARBA" id="ARBA00006295"/>
    </source>
</evidence>
<dbReference type="AlphaFoldDB" id="A0A1F6EDA3"/>
<comment type="caution">
    <text evidence="6">The sequence shown here is derived from an EMBL/GenBank/DDBJ whole genome shotgun (WGS) entry which is preliminary data.</text>
</comment>
<organism evidence="6 7">
    <name type="scientific">Candidatus Kaiserbacteria bacterium RIFCSPLOWO2_01_FULL_51_21</name>
    <dbReference type="NCBI Taxonomy" id="1798508"/>
    <lineage>
        <taxon>Bacteria</taxon>
        <taxon>Candidatus Kaiseribacteriota</taxon>
    </lineage>
</organism>
<dbReference type="SUPFAM" id="SSF110849">
    <property type="entry name" value="ParB/Sulfiredoxin"/>
    <property type="match status" value="1"/>
</dbReference>